<protein>
    <submittedName>
        <fullName evidence="2">Uncharacterized protein</fullName>
    </submittedName>
</protein>
<dbReference type="KEGG" id="bbrx:BRETT_002147"/>
<sequence length="103" mass="11628">MSRSRSSSSSSYKRIGLPLTSGPKSWIGKLHASPSVEESSELDEVTAKVLDTETKLFDNFKTNLRTDLNRSGEMKNASTEDSKDIMHLLKETDKRSQWLDHIN</sequence>
<evidence type="ECO:0000313" key="3">
    <source>
        <dbReference type="Proteomes" id="UP000663131"/>
    </source>
</evidence>
<reference evidence="2" key="1">
    <citation type="submission" date="2020-10" db="EMBL/GenBank/DDBJ databases">
        <authorList>
            <person name="Palmer J.M."/>
        </authorList>
    </citation>
    <scope>NUCLEOTIDE SEQUENCE</scope>
    <source>
        <strain evidence="2">UCD 2041</strain>
    </source>
</reference>
<dbReference type="OrthoDB" id="10291823at2759"/>
<evidence type="ECO:0000256" key="1">
    <source>
        <dbReference type="SAM" id="MobiDB-lite"/>
    </source>
</evidence>
<feature type="region of interest" description="Disordered" evidence="1">
    <location>
        <begin position="1"/>
        <end position="20"/>
    </location>
</feature>
<dbReference type="GeneID" id="64574071"/>
<feature type="compositionally biased region" description="Low complexity" evidence="1">
    <location>
        <begin position="1"/>
        <end position="11"/>
    </location>
</feature>
<dbReference type="Proteomes" id="UP000663131">
    <property type="component" value="Chromosome 9"/>
</dbReference>
<organism evidence="2 3">
    <name type="scientific">Dekkera bruxellensis</name>
    <name type="common">Brettanomyces custersii</name>
    <dbReference type="NCBI Taxonomy" id="5007"/>
    <lineage>
        <taxon>Eukaryota</taxon>
        <taxon>Fungi</taxon>
        <taxon>Dikarya</taxon>
        <taxon>Ascomycota</taxon>
        <taxon>Saccharomycotina</taxon>
        <taxon>Pichiomycetes</taxon>
        <taxon>Pichiales</taxon>
        <taxon>Pichiaceae</taxon>
        <taxon>Brettanomyces</taxon>
    </lineage>
</organism>
<dbReference type="AlphaFoldDB" id="A0A871R632"/>
<evidence type="ECO:0000313" key="2">
    <source>
        <dbReference type="EMBL" id="QOU21983.1"/>
    </source>
</evidence>
<gene>
    <name evidence="2" type="ORF">BRETT_002147</name>
</gene>
<proteinExistence type="predicted"/>
<accession>A0A871R632</accession>
<dbReference type="RefSeq" id="XP_041138476.1">
    <property type="nucleotide sequence ID" value="XM_041280685.1"/>
</dbReference>
<name>A0A871R632_DEKBR</name>
<dbReference type="EMBL" id="CP063137">
    <property type="protein sequence ID" value="QOU21983.1"/>
    <property type="molecule type" value="Genomic_DNA"/>
</dbReference>
<reference evidence="2" key="2">
    <citation type="journal article" name="BMC Genomics">
        <title>New genome assemblies reveal patterns of domestication and adaptation across Brettanomyces (Dekkera) species.</title>
        <authorList>
            <person name="Roach M.J."/>
            <person name="Borneman A.R."/>
        </authorList>
    </citation>
    <scope>NUCLEOTIDE SEQUENCE</scope>
    <source>
        <strain evidence="2">UCD 2041</strain>
    </source>
</reference>